<gene>
    <name evidence="2" type="ORF">EUGRSUZ_J03174</name>
</gene>
<sequence>MVLGRRKWKEREMKSEGKPEKREARKPRRKSDGEPKLGFPNGGSETRGHIGRSVDVDHRNKRWRTSPRRSWVN</sequence>
<dbReference type="InParanoid" id="A0A059AKQ8"/>
<feature type="region of interest" description="Disordered" evidence="1">
    <location>
        <begin position="1"/>
        <end position="73"/>
    </location>
</feature>
<protein>
    <submittedName>
        <fullName evidence="2">Uncharacterized protein</fullName>
    </submittedName>
</protein>
<accession>A0A059AKQ8</accession>
<feature type="compositionally biased region" description="Basic and acidic residues" evidence="1">
    <location>
        <begin position="46"/>
        <end position="58"/>
    </location>
</feature>
<reference evidence="2" key="1">
    <citation type="submission" date="2013-07" db="EMBL/GenBank/DDBJ databases">
        <title>The genome of Eucalyptus grandis.</title>
        <authorList>
            <person name="Schmutz J."/>
            <person name="Hayes R."/>
            <person name="Myburg A."/>
            <person name="Tuskan G."/>
            <person name="Grattapaglia D."/>
            <person name="Rokhsar D.S."/>
        </authorList>
    </citation>
    <scope>NUCLEOTIDE SEQUENCE</scope>
    <source>
        <tissue evidence="2">Leaf extractions</tissue>
    </source>
</reference>
<organism evidence="2">
    <name type="scientific">Eucalyptus grandis</name>
    <name type="common">Flooded gum</name>
    <dbReference type="NCBI Taxonomy" id="71139"/>
    <lineage>
        <taxon>Eukaryota</taxon>
        <taxon>Viridiplantae</taxon>
        <taxon>Streptophyta</taxon>
        <taxon>Embryophyta</taxon>
        <taxon>Tracheophyta</taxon>
        <taxon>Spermatophyta</taxon>
        <taxon>Magnoliopsida</taxon>
        <taxon>eudicotyledons</taxon>
        <taxon>Gunneridae</taxon>
        <taxon>Pentapetalae</taxon>
        <taxon>rosids</taxon>
        <taxon>malvids</taxon>
        <taxon>Myrtales</taxon>
        <taxon>Myrtaceae</taxon>
        <taxon>Myrtoideae</taxon>
        <taxon>Eucalypteae</taxon>
        <taxon>Eucalyptus</taxon>
    </lineage>
</organism>
<dbReference type="Gramene" id="KCW53970">
    <property type="protein sequence ID" value="KCW53970"/>
    <property type="gene ID" value="EUGRSUZ_J03174"/>
</dbReference>
<evidence type="ECO:0000313" key="2">
    <source>
        <dbReference type="EMBL" id="KCW53970.1"/>
    </source>
</evidence>
<evidence type="ECO:0000256" key="1">
    <source>
        <dbReference type="SAM" id="MobiDB-lite"/>
    </source>
</evidence>
<name>A0A059AKQ8_EUCGR</name>
<proteinExistence type="predicted"/>
<dbReference type="AlphaFoldDB" id="A0A059AKQ8"/>
<dbReference type="EMBL" id="KK198762">
    <property type="protein sequence ID" value="KCW53970.1"/>
    <property type="molecule type" value="Genomic_DNA"/>
</dbReference>
<feature type="compositionally biased region" description="Basic and acidic residues" evidence="1">
    <location>
        <begin position="9"/>
        <end position="23"/>
    </location>
</feature>